<keyword evidence="8" id="KW-0805">Transcription regulation</keyword>
<keyword evidence="4" id="KW-0677">Repeat</keyword>
<dbReference type="GO" id="GO:0008270">
    <property type="term" value="F:zinc ion binding"/>
    <property type="evidence" value="ECO:0007669"/>
    <property type="project" value="UniProtKB-KW"/>
</dbReference>
<evidence type="ECO:0000313" key="15">
    <source>
        <dbReference type="WBParaSite" id="PgR026_g027_t02"/>
    </source>
</evidence>
<feature type="compositionally biased region" description="Polar residues" evidence="12">
    <location>
        <begin position="76"/>
        <end position="85"/>
    </location>
</feature>
<dbReference type="PANTHER" id="PTHR45993:SF6">
    <property type="entry name" value="C2H2-TYPE DOMAIN-CONTAINING PROTEIN"/>
    <property type="match status" value="1"/>
</dbReference>
<feature type="region of interest" description="Disordered" evidence="12">
    <location>
        <begin position="1"/>
        <end position="91"/>
    </location>
</feature>
<dbReference type="PANTHER" id="PTHR45993">
    <property type="entry name" value="B-CELL LYMPHOMA/LEUKEMIA 11"/>
    <property type="match status" value="1"/>
</dbReference>
<accession>A0A915B490</accession>
<dbReference type="PROSITE" id="PS50157">
    <property type="entry name" value="ZINC_FINGER_C2H2_2"/>
    <property type="match status" value="3"/>
</dbReference>
<dbReference type="WBParaSite" id="PgR026_g027_t02">
    <property type="protein sequence ID" value="PgR026_g027_t02"/>
    <property type="gene ID" value="PgR026_g027"/>
</dbReference>
<keyword evidence="5 11" id="KW-0863">Zinc-finger</keyword>
<protein>
    <submittedName>
        <fullName evidence="15">C2H2-type domain-containing protein</fullName>
    </submittedName>
</protein>
<dbReference type="GO" id="GO:0006357">
    <property type="term" value="P:regulation of transcription by RNA polymerase II"/>
    <property type="evidence" value="ECO:0007669"/>
    <property type="project" value="TreeGrafter"/>
</dbReference>
<feature type="compositionally biased region" description="Polar residues" evidence="12">
    <location>
        <begin position="1"/>
        <end position="11"/>
    </location>
</feature>
<dbReference type="InterPro" id="IPR013087">
    <property type="entry name" value="Znf_C2H2_type"/>
</dbReference>
<evidence type="ECO:0000256" key="3">
    <source>
        <dbReference type="ARBA" id="ARBA00022723"/>
    </source>
</evidence>
<keyword evidence="2" id="KW-1017">Isopeptide bond</keyword>
<feature type="region of interest" description="Disordered" evidence="12">
    <location>
        <begin position="790"/>
        <end position="840"/>
    </location>
</feature>
<evidence type="ECO:0000256" key="1">
    <source>
        <dbReference type="ARBA" id="ARBA00004123"/>
    </source>
</evidence>
<dbReference type="Gene3D" id="3.30.160.60">
    <property type="entry name" value="Classic Zinc Finger"/>
    <property type="match status" value="2"/>
</dbReference>
<dbReference type="Pfam" id="PF25491">
    <property type="entry name" value="CCHC_BCL-11A"/>
    <property type="match status" value="1"/>
</dbReference>
<dbReference type="GO" id="GO:0000978">
    <property type="term" value="F:RNA polymerase II cis-regulatory region sequence-specific DNA binding"/>
    <property type="evidence" value="ECO:0007669"/>
    <property type="project" value="TreeGrafter"/>
</dbReference>
<evidence type="ECO:0000256" key="12">
    <source>
        <dbReference type="SAM" id="MobiDB-lite"/>
    </source>
</evidence>
<feature type="compositionally biased region" description="Polar residues" evidence="12">
    <location>
        <begin position="827"/>
        <end position="840"/>
    </location>
</feature>
<keyword evidence="10" id="KW-0539">Nucleus</keyword>
<feature type="region of interest" description="Disordered" evidence="12">
    <location>
        <begin position="385"/>
        <end position="411"/>
    </location>
</feature>
<name>A0A915B490_PARUN</name>
<keyword evidence="6" id="KW-0862">Zinc</keyword>
<evidence type="ECO:0000313" key="14">
    <source>
        <dbReference type="Proteomes" id="UP000887569"/>
    </source>
</evidence>
<keyword evidence="14" id="KW-1185">Reference proteome</keyword>
<dbReference type="Proteomes" id="UP000887569">
    <property type="component" value="Unplaced"/>
</dbReference>
<feature type="region of interest" description="Disordered" evidence="12">
    <location>
        <begin position="497"/>
        <end position="520"/>
    </location>
</feature>
<dbReference type="AlphaFoldDB" id="A0A915B490"/>
<dbReference type="PROSITE" id="PS00028">
    <property type="entry name" value="ZINC_FINGER_C2H2_1"/>
    <property type="match status" value="2"/>
</dbReference>
<evidence type="ECO:0000256" key="10">
    <source>
        <dbReference type="ARBA" id="ARBA00023242"/>
    </source>
</evidence>
<evidence type="ECO:0000256" key="8">
    <source>
        <dbReference type="ARBA" id="ARBA00023015"/>
    </source>
</evidence>
<evidence type="ECO:0000256" key="11">
    <source>
        <dbReference type="PROSITE-ProRule" id="PRU00042"/>
    </source>
</evidence>
<dbReference type="SUPFAM" id="SSF57667">
    <property type="entry name" value="beta-beta-alpha zinc fingers"/>
    <property type="match status" value="1"/>
</dbReference>
<dbReference type="InterPro" id="IPR036236">
    <property type="entry name" value="Znf_C2H2_sf"/>
</dbReference>
<evidence type="ECO:0000256" key="7">
    <source>
        <dbReference type="ARBA" id="ARBA00022843"/>
    </source>
</evidence>
<dbReference type="InterPro" id="IPR051497">
    <property type="entry name" value="Dev/Hematopoietic_TF"/>
</dbReference>
<evidence type="ECO:0000256" key="4">
    <source>
        <dbReference type="ARBA" id="ARBA00022737"/>
    </source>
</evidence>
<comment type="subcellular location">
    <subcellularLocation>
        <location evidence="1">Nucleus</location>
    </subcellularLocation>
</comment>
<feature type="domain" description="C2H2-type" evidence="13">
    <location>
        <begin position="661"/>
        <end position="688"/>
    </location>
</feature>
<evidence type="ECO:0000256" key="9">
    <source>
        <dbReference type="ARBA" id="ARBA00023163"/>
    </source>
</evidence>
<reference evidence="15" key="1">
    <citation type="submission" date="2022-11" db="UniProtKB">
        <authorList>
            <consortium name="WormBaseParasite"/>
        </authorList>
    </citation>
    <scope>IDENTIFICATION</scope>
</reference>
<evidence type="ECO:0000259" key="13">
    <source>
        <dbReference type="PROSITE" id="PS50157"/>
    </source>
</evidence>
<keyword evidence="7" id="KW-0832">Ubl conjugation</keyword>
<evidence type="ECO:0000256" key="2">
    <source>
        <dbReference type="ARBA" id="ARBA00022499"/>
    </source>
</evidence>
<organism evidence="14 15">
    <name type="scientific">Parascaris univalens</name>
    <name type="common">Nematode worm</name>
    <dbReference type="NCBI Taxonomy" id="6257"/>
    <lineage>
        <taxon>Eukaryota</taxon>
        <taxon>Metazoa</taxon>
        <taxon>Ecdysozoa</taxon>
        <taxon>Nematoda</taxon>
        <taxon>Chromadorea</taxon>
        <taxon>Rhabditida</taxon>
        <taxon>Spirurina</taxon>
        <taxon>Ascaridomorpha</taxon>
        <taxon>Ascaridoidea</taxon>
        <taxon>Ascarididae</taxon>
        <taxon>Parascaris</taxon>
    </lineage>
</organism>
<keyword evidence="3" id="KW-0479">Metal-binding</keyword>
<dbReference type="FunFam" id="3.30.160.60:FF:000046">
    <property type="entry name" value="Putative B-cell lymphoma/leukemia 11A"/>
    <property type="match status" value="1"/>
</dbReference>
<dbReference type="SMART" id="SM00355">
    <property type="entry name" value="ZnF_C2H2"/>
    <property type="match status" value="4"/>
</dbReference>
<feature type="region of interest" description="Disordered" evidence="12">
    <location>
        <begin position="717"/>
        <end position="747"/>
    </location>
</feature>
<proteinExistence type="predicted"/>
<dbReference type="InterPro" id="IPR057448">
    <property type="entry name" value="BCL-11A_Znf_CCHC"/>
</dbReference>
<sequence length="840" mass="89783">MSSASRSSKLPTSEPKRRGRKAASNRSKEIESTVEEPQEVVSIAPVPEQIITEGLPKVEEESSVTQQNAVKLASTPMASSDSGVESSAEVDVEMKDGGCRDEAAASPSDSSSDDVTATVHTSTHADVIVCGTCHTQFPLTHFTAFIDHKASRCDGKQTPSDELLVDSPPARTSEIFRLSRRRHTPTMPLYGQLMESSESRSPQPSSANAEMLLAISEDGCRRYRSDATTDTTDLSTKRVDVSSFGHLTCHSCRQTCCDIWDLLKHVFIAHGLRICQEDVPGLPPGALSTGGNVGSAVSGSQSTLLAPKASMPSAQLSVGDVVTPLSSRHKITGAAVKTVQHSNKSGFSLNAFCSERLKEIAEKAGESKIDARALLSPRSAATKASEQLKAANTKSSCTVGNTDDEQSSQSATTRFVTAANAIRNIATPLTAASLTANALHPQQQPPPSHNSLQNIWMQPNMPNMLALMQEYYAQISMNNAVSLLGVGSAPVTPSTNGSAFNAVTKPTSPEDTSSMSQLSSAHPFGVGLARTDSSSQEVTPLNAETKSSVWSAVGSANTNRRRMATNTEKNIDVSPCSHGTPSALQSKIPKMESQAPDDNSNEDAKSAQLNVVDDDDLAFAEPAARRDVNAKKDRCTFCCKVFTNRSNLIVHLRSHTGEKPYKCRLCPYACAQSSKLTRHMRTHGQQGKETFHCYICRMPFSVHSTLEKHMRKCVVTNNQNNHDGSQQSSPLGADNANESPSKPTSSSLADANTLLALSNVSLSNSQLPANISQSNQIVLNWLQAMNVNSSSNNGGTALPGGGSTNNNNKEEFTGEDDEMEETEASELQQNITKETASARA</sequence>
<feature type="compositionally biased region" description="Acidic residues" evidence="12">
    <location>
        <begin position="813"/>
        <end position="824"/>
    </location>
</feature>
<evidence type="ECO:0000256" key="6">
    <source>
        <dbReference type="ARBA" id="ARBA00022833"/>
    </source>
</evidence>
<feature type="domain" description="C2H2-type" evidence="13">
    <location>
        <begin position="691"/>
        <end position="727"/>
    </location>
</feature>
<keyword evidence="9" id="KW-0804">Transcription</keyword>
<dbReference type="GO" id="GO:0003700">
    <property type="term" value="F:DNA-binding transcription factor activity"/>
    <property type="evidence" value="ECO:0007669"/>
    <property type="project" value="TreeGrafter"/>
</dbReference>
<feature type="region of interest" description="Disordered" evidence="12">
    <location>
        <begin position="565"/>
        <end position="604"/>
    </location>
</feature>
<dbReference type="GO" id="GO:0005634">
    <property type="term" value="C:nucleus"/>
    <property type="evidence" value="ECO:0007669"/>
    <property type="project" value="UniProtKB-SubCell"/>
</dbReference>
<feature type="domain" description="C2H2-type" evidence="13">
    <location>
        <begin position="633"/>
        <end position="660"/>
    </location>
</feature>
<evidence type="ECO:0000256" key="5">
    <source>
        <dbReference type="ARBA" id="ARBA00022771"/>
    </source>
</evidence>
<dbReference type="Pfam" id="PF00096">
    <property type="entry name" value="zf-C2H2"/>
    <property type="match status" value="2"/>
</dbReference>